<evidence type="ECO:0000256" key="2">
    <source>
        <dbReference type="ARBA" id="ARBA00022475"/>
    </source>
</evidence>
<feature type="transmembrane region" description="Helical" evidence="8">
    <location>
        <begin position="158"/>
        <end position="180"/>
    </location>
</feature>
<dbReference type="EMBL" id="CP053586">
    <property type="protein sequence ID" value="WNZ23025.1"/>
    <property type="molecule type" value="Genomic_DNA"/>
</dbReference>
<dbReference type="AlphaFoldDB" id="A0AA97AFC7"/>
<dbReference type="PANTHER" id="PTHR33908">
    <property type="entry name" value="MANNOSYLTRANSFERASE YKCB-RELATED"/>
    <property type="match status" value="1"/>
</dbReference>
<evidence type="ECO:0008006" key="10">
    <source>
        <dbReference type="Google" id="ProtNLM"/>
    </source>
</evidence>
<dbReference type="GO" id="GO:0005886">
    <property type="term" value="C:plasma membrane"/>
    <property type="evidence" value="ECO:0007669"/>
    <property type="project" value="UniProtKB-SubCell"/>
</dbReference>
<dbReference type="InterPro" id="IPR050297">
    <property type="entry name" value="LipidA_mod_glycosyltrf_83"/>
</dbReference>
<evidence type="ECO:0000313" key="9">
    <source>
        <dbReference type="EMBL" id="WNZ23025.1"/>
    </source>
</evidence>
<keyword evidence="5 8" id="KW-0812">Transmembrane</keyword>
<protein>
    <recommendedName>
        <fullName evidence="10">Glycosyltransferase RgtA/B/C/D-like domain-containing protein</fullName>
    </recommendedName>
</protein>
<accession>A0AA97AFC7</accession>
<reference evidence="9" key="1">
    <citation type="submission" date="2020-05" db="EMBL/GenBank/DDBJ databases">
        <authorList>
            <person name="Zhu T."/>
            <person name="Keshari N."/>
            <person name="Lu X."/>
        </authorList>
    </citation>
    <scope>NUCLEOTIDE SEQUENCE</scope>
    <source>
        <strain evidence="9">NK1-12</strain>
    </source>
</reference>
<evidence type="ECO:0000256" key="1">
    <source>
        <dbReference type="ARBA" id="ARBA00004651"/>
    </source>
</evidence>
<feature type="transmembrane region" description="Helical" evidence="8">
    <location>
        <begin position="292"/>
        <end position="309"/>
    </location>
</feature>
<name>A0AA97AFC7_9CYAN</name>
<feature type="transmembrane region" description="Helical" evidence="8">
    <location>
        <begin position="21"/>
        <end position="39"/>
    </location>
</feature>
<feature type="transmembrane region" description="Helical" evidence="8">
    <location>
        <begin position="215"/>
        <end position="241"/>
    </location>
</feature>
<feature type="transmembrane region" description="Helical" evidence="8">
    <location>
        <begin position="186"/>
        <end position="203"/>
    </location>
</feature>
<dbReference type="RefSeq" id="WP_316434594.1">
    <property type="nucleotide sequence ID" value="NZ_CP053586.1"/>
</dbReference>
<feature type="transmembrane region" description="Helical" evidence="8">
    <location>
        <begin position="420"/>
        <end position="438"/>
    </location>
</feature>
<sequence>MDNRSETPKTRKSRTRPLTTLSLMLLALLLSLGVVFRIANLDQKIFWVDEVATAMRASGYTKAEVTAQLTDGSLHSPAELLAYQRLSPDRSFSQTLNALTRSPEHAPLYFLLTRFWMQAFGSTVGAIRSFSVLCSFLVLPCLVWLCQEVFRPCSPTPALAPIGSTAAALMAVSPFFVAYAQEARPYSFWLLTIVLCSGALLRAGRRNTWLSWAIYALTLLTSLYTSLLTVLLAVGQAVYVFTVQPHRSILRHYQWAIGVALVGFLPWVWVIWHQSDALTTNTTWMRTPIQPFAMIAIWLYSFAVLFFDVPVVAQWSWVALLQATIAAMVLTVMGIALYRMAQLPHRVGFFLAALCGPIPFTLILLDLIFQGQASASPRYLIPSQLGVLLAVAYCCAESGLPGYLQKSASETPVRLQRQWLVITAFLLGLSLISAWVNLNRSPDYQKAHNRHNPEIAALVNQAISPILVAEPSQTMNLLSLSHSLSPTVHIQLLPIEQMGTVLSSCQNYFVFNPSPQLVTKLHQIETLRVQQIYQPQLITNKDIHLSLAKTQFAACRAP</sequence>
<feature type="transmembrane region" description="Helical" evidence="8">
    <location>
        <begin position="126"/>
        <end position="146"/>
    </location>
</feature>
<evidence type="ECO:0000256" key="8">
    <source>
        <dbReference type="SAM" id="Phobius"/>
    </source>
</evidence>
<gene>
    <name evidence="9" type="ORF">HJG54_09245</name>
</gene>
<proteinExistence type="predicted"/>
<dbReference type="GO" id="GO:0009103">
    <property type="term" value="P:lipopolysaccharide biosynthetic process"/>
    <property type="evidence" value="ECO:0007669"/>
    <property type="project" value="UniProtKB-ARBA"/>
</dbReference>
<evidence type="ECO:0000256" key="7">
    <source>
        <dbReference type="ARBA" id="ARBA00023136"/>
    </source>
</evidence>
<evidence type="ECO:0000256" key="4">
    <source>
        <dbReference type="ARBA" id="ARBA00022679"/>
    </source>
</evidence>
<dbReference type="PANTHER" id="PTHR33908:SF11">
    <property type="entry name" value="MEMBRANE PROTEIN"/>
    <property type="match status" value="1"/>
</dbReference>
<feature type="transmembrane region" description="Helical" evidence="8">
    <location>
        <begin position="253"/>
        <end position="272"/>
    </location>
</feature>
<comment type="subcellular location">
    <subcellularLocation>
        <location evidence="1">Cell membrane</location>
        <topology evidence="1">Multi-pass membrane protein</topology>
    </subcellularLocation>
</comment>
<evidence type="ECO:0000256" key="5">
    <source>
        <dbReference type="ARBA" id="ARBA00022692"/>
    </source>
</evidence>
<keyword evidence="2" id="KW-1003">Cell membrane</keyword>
<keyword evidence="3" id="KW-0328">Glycosyltransferase</keyword>
<feature type="transmembrane region" description="Helical" evidence="8">
    <location>
        <begin position="315"/>
        <end position="337"/>
    </location>
</feature>
<evidence type="ECO:0000256" key="3">
    <source>
        <dbReference type="ARBA" id="ARBA00022676"/>
    </source>
</evidence>
<keyword evidence="6 8" id="KW-1133">Transmembrane helix</keyword>
<keyword evidence="7 8" id="KW-0472">Membrane</keyword>
<evidence type="ECO:0000256" key="6">
    <source>
        <dbReference type="ARBA" id="ARBA00022989"/>
    </source>
</evidence>
<keyword evidence="4" id="KW-0808">Transferase</keyword>
<feature type="transmembrane region" description="Helical" evidence="8">
    <location>
        <begin position="349"/>
        <end position="369"/>
    </location>
</feature>
<dbReference type="GO" id="GO:0016763">
    <property type="term" value="F:pentosyltransferase activity"/>
    <property type="evidence" value="ECO:0007669"/>
    <property type="project" value="TreeGrafter"/>
</dbReference>
<organism evidence="9">
    <name type="scientific">Leptolyngbya sp. NK1-12</name>
    <dbReference type="NCBI Taxonomy" id="2547451"/>
    <lineage>
        <taxon>Bacteria</taxon>
        <taxon>Bacillati</taxon>
        <taxon>Cyanobacteriota</taxon>
        <taxon>Cyanophyceae</taxon>
        <taxon>Leptolyngbyales</taxon>
        <taxon>Leptolyngbyaceae</taxon>
        <taxon>Leptolyngbya group</taxon>
        <taxon>Leptolyngbya</taxon>
    </lineage>
</organism>